<dbReference type="SUPFAM" id="SSF51126">
    <property type="entry name" value="Pectin lyase-like"/>
    <property type="match status" value="2"/>
</dbReference>
<dbReference type="InterPro" id="IPR045140">
    <property type="entry name" value="SHCBP1-like"/>
</dbReference>
<dbReference type="InterPro" id="IPR006626">
    <property type="entry name" value="PbH1"/>
</dbReference>
<organism evidence="1 2">
    <name type="scientific">Roseibacillus persicicus</name>
    <dbReference type="NCBI Taxonomy" id="454148"/>
    <lineage>
        <taxon>Bacteria</taxon>
        <taxon>Pseudomonadati</taxon>
        <taxon>Verrucomicrobiota</taxon>
        <taxon>Verrucomicrobiia</taxon>
        <taxon>Verrucomicrobiales</taxon>
        <taxon>Verrucomicrobiaceae</taxon>
        <taxon>Roseibacillus</taxon>
    </lineage>
</organism>
<dbReference type="EMBL" id="BMXI01000013">
    <property type="protein sequence ID" value="GHC60664.1"/>
    <property type="molecule type" value="Genomic_DNA"/>
</dbReference>
<proteinExistence type="predicted"/>
<dbReference type="Gene3D" id="2.160.20.10">
    <property type="entry name" value="Single-stranded right-handed beta-helix, Pectin lyase-like"/>
    <property type="match status" value="2"/>
</dbReference>
<keyword evidence="2" id="KW-1185">Reference proteome</keyword>
<dbReference type="InterPro" id="IPR011050">
    <property type="entry name" value="Pectin_lyase_fold/virulence"/>
</dbReference>
<accession>A0A918TS48</accession>
<evidence type="ECO:0000313" key="1">
    <source>
        <dbReference type="EMBL" id="GHC60664.1"/>
    </source>
</evidence>
<name>A0A918TS48_9BACT</name>
<dbReference type="InterPro" id="IPR012334">
    <property type="entry name" value="Pectin_lyas_fold"/>
</dbReference>
<dbReference type="PANTHER" id="PTHR14695">
    <property type="entry name" value="SHC SH2-DOMAIN BINDING PROTEIN 1-RELATED"/>
    <property type="match status" value="1"/>
</dbReference>
<dbReference type="PANTHER" id="PTHR14695:SF4">
    <property type="entry name" value="PROTEIN NESSUN DORMA"/>
    <property type="match status" value="1"/>
</dbReference>
<reference evidence="1" key="1">
    <citation type="journal article" date="2014" name="Int. J. Syst. Evol. Microbiol.">
        <title>Complete genome sequence of Corynebacterium casei LMG S-19264T (=DSM 44701T), isolated from a smear-ripened cheese.</title>
        <authorList>
            <consortium name="US DOE Joint Genome Institute (JGI-PGF)"/>
            <person name="Walter F."/>
            <person name="Albersmeier A."/>
            <person name="Kalinowski J."/>
            <person name="Ruckert C."/>
        </authorList>
    </citation>
    <scope>NUCLEOTIDE SEQUENCE</scope>
    <source>
        <strain evidence="1">KCTC 12988</strain>
    </source>
</reference>
<protein>
    <recommendedName>
        <fullName evidence="3">Right handed beta helix domain-containing protein</fullName>
    </recommendedName>
</protein>
<dbReference type="RefSeq" id="WP_229809540.1">
    <property type="nucleotide sequence ID" value="NZ_BMXI01000013.1"/>
</dbReference>
<sequence length="1529" mass="159801">MPLIGAFCVGLGGFAHSEITYNTVLTFDEPVLLSESPEAGKWYPDRYAASFFGADNFNDENVLRVTVAAEDGADERTGYASSYYNYQGRKIDLPAGTWAFGAKVYSPASWADPNARRSTSVWGTALNAEGAISFYPILGIANVDGTAKVRYWDGDAWADTGSTAKSDDWNRFDMSIDGNDLIIEFDNEVVATIPDTGTVEFTNLIVQSYNFNDSSLGVDQHRDEGYDSYWDDLSYAYPEVINTTTATTYATIEDAVSASSAGDTITLSGGTYKLSGTLSIDKSLSIVGSDEDQVIIDASDNTGYGIAIDADNVSLSGFTLIPPTTKDGSGVPTAGSYAIHASFDGVNDLPYQNLNLSDITIEGGYRTSFDIHGYDGVTLSNLTAKDNVWGNGISITGCDGVDITGCTTEGNAWGGIAIYVSKASYLNRGSNDVSFDFAANSVAETFYVEDEDGISNSNVAVLNATHRIHNDYNPGSDSMLVFDDGSEGDAIALGVAHNAKYSNDDSFVVSEITGDLLVGEGMSIQTAVDAASAGDDIEVFAGTYEGPVFLTKDGLTLKSAGIDKPRLEVTAATSALGTIEIEPGVSGITIQGLEIVGIDGTPGLEKAAIYVQGDHSDISILGNTITANGDGAILTEYNRVNTNITIDSNVIDGQTFNAPGTGGPGGGGQFVEPNWPRVLVYMGGNTAVPSHQNITFTNNIVTGVTGDSNNSQGCVQITAKSGEFTGNTFGGNTGDLPGAPLLRLTGEDFTVEDNDFTGTADLGLLVGGGSFDTAAASVVRENSFSGTFATAGVKNSATSILEVSLNYWGGTSVATSGPFSPNNLLAGTGDYESWYADAARTVLVTAANTEAPIEEEVVADNYFIPTGETVEIGEGGSLEVDGDLQISEGSELVVNGGSLGMGEGSSISGTFTIFESFGSLDINGNTTFSVAQVLALVTDIHVAPGAAITVNGGGEFILDGCVLDSQSPGSSFDFNVAANGRLTMARSLVTDANIDIDTLASAVPANGNSRLFDSVFTDCEIDTDIGAAFGDLAIHVYHNVLNNTSIVDATPATGAFDDVDGWSNVTDIANVENEFSLNFKDASGPNRTLDSDGNLFVQVNDSVELAAHVGEVDALNVPTGLVGVEALLGFNSTKLDYQSVTHDAQFEELALLTVEDPLETIGLFDSAVSLEFTSGPSSITGPLDLSTLTFEAVAEGATFGFFRVQTARGAGDYGDDGVFLKDTRYVDGDEEFVAPFTINSGRLVIDSQAPVIDPLSAQASQLQASAASAVDVLDTSDVVFRNGSDVVIIFTAEDLGLAGLDTTDLDNDFSLTATSGTDVLSSYSVNASDDGNGVVTYTVELEVPVTTPTGTYTIEATVADRSGNVSNLTDLGEFVIANEIAVEIELEGFVGASREIEFVATDVHGSQVSWTKTVVFDGVTHLGSVSLENVPADLTNLSAKTAWNLRRNNAVIADGVGWASTSFNGGRALPGGDLTGDNVINTRDYARLRNNYQSLDPSAAEADITGSGGVILNDYNLLKANFFTAGEAR</sequence>
<gene>
    <name evidence="1" type="ORF">GCM10007100_30080</name>
</gene>
<dbReference type="Proteomes" id="UP000644507">
    <property type="component" value="Unassembled WGS sequence"/>
</dbReference>
<evidence type="ECO:0008006" key="3">
    <source>
        <dbReference type="Google" id="ProtNLM"/>
    </source>
</evidence>
<reference evidence="1" key="2">
    <citation type="submission" date="2020-09" db="EMBL/GenBank/DDBJ databases">
        <authorList>
            <person name="Sun Q."/>
            <person name="Kim S."/>
        </authorList>
    </citation>
    <scope>NUCLEOTIDE SEQUENCE</scope>
    <source>
        <strain evidence="1">KCTC 12988</strain>
    </source>
</reference>
<comment type="caution">
    <text evidence="1">The sequence shown here is derived from an EMBL/GenBank/DDBJ whole genome shotgun (WGS) entry which is preliminary data.</text>
</comment>
<dbReference type="SMART" id="SM00710">
    <property type="entry name" value="PbH1"/>
    <property type="match status" value="8"/>
</dbReference>
<evidence type="ECO:0000313" key="2">
    <source>
        <dbReference type="Proteomes" id="UP000644507"/>
    </source>
</evidence>